<dbReference type="GO" id="GO:0051015">
    <property type="term" value="F:actin filament binding"/>
    <property type="evidence" value="ECO:0007669"/>
    <property type="project" value="TreeGrafter"/>
</dbReference>
<reference evidence="15 16" key="1">
    <citation type="journal article" date="2022" name="Nat. Genet.">
        <title>Improved pea reference genome and pan-genome highlight genomic features and evolutionary characteristics.</title>
        <authorList>
            <person name="Yang T."/>
            <person name="Liu R."/>
            <person name="Luo Y."/>
            <person name="Hu S."/>
            <person name="Wang D."/>
            <person name="Wang C."/>
            <person name="Pandey M.K."/>
            <person name="Ge S."/>
            <person name="Xu Q."/>
            <person name="Li N."/>
            <person name="Li G."/>
            <person name="Huang Y."/>
            <person name="Saxena R.K."/>
            <person name="Ji Y."/>
            <person name="Li M."/>
            <person name="Yan X."/>
            <person name="He Y."/>
            <person name="Liu Y."/>
            <person name="Wang X."/>
            <person name="Xiang C."/>
            <person name="Varshney R.K."/>
            <person name="Ding H."/>
            <person name="Gao S."/>
            <person name="Zong X."/>
        </authorList>
    </citation>
    <scope>NUCLEOTIDE SEQUENCE [LARGE SCALE GENOMIC DNA]</scope>
    <source>
        <strain evidence="15 16">cv. Zhongwan 6</strain>
    </source>
</reference>
<evidence type="ECO:0000259" key="14">
    <source>
        <dbReference type="PROSITE" id="PS51844"/>
    </source>
</evidence>
<dbReference type="Gramene" id="Psat5g246920.1">
    <property type="protein sequence ID" value="Psat5g246920.1.cds"/>
    <property type="gene ID" value="Psat5g246920"/>
</dbReference>
<evidence type="ECO:0000256" key="12">
    <source>
        <dbReference type="SAM" id="MobiDB-lite"/>
    </source>
</evidence>
<feature type="compositionally biased region" description="Low complexity" evidence="12">
    <location>
        <begin position="1"/>
        <end position="13"/>
    </location>
</feature>
<dbReference type="Proteomes" id="UP001058974">
    <property type="component" value="Chromosome 5"/>
</dbReference>
<dbReference type="GO" id="GO:0030048">
    <property type="term" value="P:actin filament-based movement"/>
    <property type="evidence" value="ECO:0007669"/>
    <property type="project" value="UniProtKB-ARBA"/>
</dbReference>
<dbReference type="Gene3D" id="3.40.850.10">
    <property type="entry name" value="Kinesin motor domain"/>
    <property type="match status" value="1"/>
</dbReference>
<dbReference type="Pfam" id="PF00063">
    <property type="entry name" value="Myosin_head"/>
    <property type="match status" value="1"/>
</dbReference>
<evidence type="ECO:0000256" key="5">
    <source>
        <dbReference type="ARBA" id="ARBA00023054"/>
    </source>
</evidence>
<keyword evidence="4" id="KW-0112">Calmodulin-binding</keyword>
<accession>A0A9D4X0R6</accession>
<evidence type="ECO:0000259" key="13">
    <source>
        <dbReference type="PROSITE" id="PS51456"/>
    </source>
</evidence>
<dbReference type="SMART" id="SM00242">
    <property type="entry name" value="MYSc"/>
    <property type="match status" value="1"/>
</dbReference>
<feature type="coiled-coil region" evidence="11">
    <location>
        <begin position="971"/>
        <end position="1033"/>
    </location>
</feature>
<dbReference type="InterPro" id="IPR001609">
    <property type="entry name" value="Myosin_head_motor_dom-like"/>
</dbReference>
<evidence type="ECO:0000256" key="9">
    <source>
        <dbReference type="ARBA" id="ARBA00060862"/>
    </source>
</evidence>
<dbReference type="GO" id="GO:0005516">
    <property type="term" value="F:calmodulin binding"/>
    <property type="evidence" value="ECO:0007669"/>
    <property type="project" value="UniProtKB-KW"/>
</dbReference>
<feature type="compositionally biased region" description="Basic and acidic residues" evidence="12">
    <location>
        <begin position="20"/>
        <end position="33"/>
    </location>
</feature>
<dbReference type="PROSITE" id="PS51844">
    <property type="entry name" value="SH3_LIKE"/>
    <property type="match status" value="1"/>
</dbReference>
<protein>
    <submittedName>
        <fullName evidence="15">Uncharacterized protein</fullName>
    </submittedName>
</protein>
<keyword evidence="16" id="KW-1185">Reference proteome</keyword>
<keyword evidence="5 11" id="KW-0175">Coiled coil</keyword>
<evidence type="ECO:0000256" key="2">
    <source>
        <dbReference type="ARBA" id="ARBA00022741"/>
    </source>
</evidence>
<dbReference type="FunFam" id="1.20.58.530:FF:000013">
    <property type="entry name" value="Unconventional myosin-XIX"/>
    <property type="match status" value="1"/>
</dbReference>
<dbReference type="PRINTS" id="PR00193">
    <property type="entry name" value="MYOSINHEAVY"/>
</dbReference>
<dbReference type="Gene3D" id="1.20.120.720">
    <property type="entry name" value="Myosin VI head, motor domain, U50 subdomain"/>
    <property type="match status" value="1"/>
</dbReference>
<dbReference type="GO" id="GO:0007015">
    <property type="term" value="P:actin filament organization"/>
    <property type="evidence" value="ECO:0007669"/>
    <property type="project" value="TreeGrafter"/>
</dbReference>
<dbReference type="Gramene" id="PSAT_LOCUS20084_t1">
    <property type="protein sequence ID" value="CAL5200812.1"/>
    <property type="gene ID" value="PSAT_LOCUS20084"/>
</dbReference>
<evidence type="ECO:0000256" key="3">
    <source>
        <dbReference type="ARBA" id="ARBA00022840"/>
    </source>
</evidence>
<dbReference type="Pfam" id="PF25369">
    <property type="entry name" value="SH3_VIII-1_N"/>
    <property type="match status" value="1"/>
</dbReference>
<dbReference type="SMART" id="SM00015">
    <property type="entry name" value="IQ"/>
    <property type="match status" value="3"/>
</dbReference>
<keyword evidence="3 10" id="KW-0067">ATP-binding</keyword>
<dbReference type="AlphaFoldDB" id="A0A9D4X0R6"/>
<dbReference type="InterPro" id="IPR036961">
    <property type="entry name" value="Kinesin_motor_dom_sf"/>
</dbReference>
<comment type="caution">
    <text evidence="15">The sequence shown here is derived from an EMBL/GenBank/DDBJ whole genome shotgun (WGS) entry which is preliminary data.</text>
</comment>
<feature type="region of interest" description="Disordered" evidence="12">
    <location>
        <begin position="100"/>
        <end position="127"/>
    </location>
</feature>
<keyword evidence="6 10" id="KW-0518">Myosin</keyword>
<gene>
    <name evidence="15" type="ORF">KIW84_056923</name>
</gene>
<dbReference type="GO" id="GO:0005524">
    <property type="term" value="F:ATP binding"/>
    <property type="evidence" value="ECO:0007669"/>
    <property type="project" value="UniProtKB-UniRule"/>
</dbReference>
<feature type="binding site" evidence="10">
    <location>
        <begin position="282"/>
        <end position="289"/>
    </location>
    <ligand>
        <name>ATP</name>
        <dbReference type="ChEBI" id="CHEBI:30616"/>
    </ligand>
</feature>
<dbReference type="Gramene" id="Psat05G0692300-T1">
    <property type="protein sequence ID" value="KAI5412031.1"/>
    <property type="gene ID" value="KIW84_056923"/>
</dbReference>
<evidence type="ECO:0000256" key="1">
    <source>
        <dbReference type="ARBA" id="ARBA00022737"/>
    </source>
</evidence>
<dbReference type="PROSITE" id="PS51456">
    <property type="entry name" value="MYOSIN_MOTOR"/>
    <property type="match status" value="1"/>
</dbReference>
<feature type="compositionally biased region" description="Low complexity" evidence="12">
    <location>
        <begin position="106"/>
        <end position="120"/>
    </location>
</feature>
<dbReference type="OrthoDB" id="6108017at2759"/>
<dbReference type="Gene3D" id="1.10.287.1490">
    <property type="match status" value="1"/>
</dbReference>
<feature type="compositionally biased region" description="Basic and acidic residues" evidence="12">
    <location>
        <begin position="59"/>
        <end position="68"/>
    </location>
</feature>
<dbReference type="InterPro" id="IPR027417">
    <property type="entry name" value="P-loop_NTPase"/>
</dbReference>
<dbReference type="FunFam" id="1.10.10.820:FF:000001">
    <property type="entry name" value="Myosin heavy chain"/>
    <property type="match status" value="1"/>
</dbReference>
<dbReference type="PANTHER" id="PTHR13140:SF706">
    <property type="entry name" value="DILUTE CLASS UNCONVENTIONAL MYOSIN, ISOFORM C"/>
    <property type="match status" value="1"/>
</dbReference>
<comment type="similarity">
    <text evidence="9">Belongs to the TRAFAC class myosin-kinesin ATPase superfamily. Myosin family. Plant myosin class VIII subfamily.</text>
</comment>
<dbReference type="InterPro" id="IPR000048">
    <property type="entry name" value="IQ_motif_EF-hand-BS"/>
</dbReference>
<dbReference type="InterPro" id="IPR057535">
    <property type="entry name" value="MYO1-3_N_SH3"/>
</dbReference>
<dbReference type="GO" id="GO:0000146">
    <property type="term" value="F:microfilament motor activity"/>
    <property type="evidence" value="ECO:0007669"/>
    <property type="project" value="TreeGrafter"/>
</dbReference>
<dbReference type="EMBL" id="JAMSHJ010000005">
    <property type="protein sequence ID" value="KAI5412031.1"/>
    <property type="molecule type" value="Genomic_DNA"/>
</dbReference>
<evidence type="ECO:0000256" key="4">
    <source>
        <dbReference type="ARBA" id="ARBA00022860"/>
    </source>
</evidence>
<dbReference type="Gene3D" id="1.10.10.820">
    <property type="match status" value="1"/>
</dbReference>
<keyword evidence="2 10" id="KW-0547">Nucleotide-binding</keyword>
<dbReference type="InterPro" id="IPR036022">
    <property type="entry name" value="MYSc_Myo8"/>
</dbReference>
<feature type="region of interest" description="Disordered" evidence="12">
    <location>
        <begin position="1"/>
        <end position="74"/>
    </location>
</feature>
<dbReference type="FunFam" id="1.20.120.720:FF:000028">
    <property type="entry name" value="Myosin IE heavy chain"/>
    <property type="match status" value="1"/>
</dbReference>
<dbReference type="Gene3D" id="1.20.5.190">
    <property type="match status" value="1"/>
</dbReference>
<dbReference type="PROSITE" id="PS50096">
    <property type="entry name" value="IQ"/>
    <property type="match status" value="3"/>
</dbReference>
<dbReference type="GO" id="GO:0016020">
    <property type="term" value="C:membrane"/>
    <property type="evidence" value="ECO:0007669"/>
    <property type="project" value="TreeGrafter"/>
</dbReference>
<evidence type="ECO:0000256" key="11">
    <source>
        <dbReference type="SAM" id="Coils"/>
    </source>
</evidence>
<proteinExistence type="inferred from homology"/>
<dbReference type="Gene3D" id="6.20.240.20">
    <property type="match status" value="1"/>
</dbReference>
<dbReference type="InterPro" id="IPR004009">
    <property type="entry name" value="SH3_Myosin"/>
</dbReference>
<dbReference type="CDD" id="cd01383">
    <property type="entry name" value="MYSc_Myo8"/>
    <property type="match status" value="1"/>
</dbReference>
<feature type="region of interest" description="Actin-binding" evidence="10">
    <location>
        <begin position="741"/>
        <end position="763"/>
    </location>
</feature>
<evidence type="ECO:0000313" key="16">
    <source>
        <dbReference type="Proteomes" id="UP001058974"/>
    </source>
</evidence>
<evidence type="ECO:0000313" key="15">
    <source>
        <dbReference type="EMBL" id="KAI5412031.1"/>
    </source>
</evidence>
<dbReference type="PANTHER" id="PTHR13140">
    <property type="entry name" value="MYOSIN"/>
    <property type="match status" value="1"/>
</dbReference>
<keyword evidence="7 10" id="KW-0505">Motor protein</keyword>
<evidence type="ECO:0000256" key="8">
    <source>
        <dbReference type="ARBA" id="ARBA00023203"/>
    </source>
</evidence>
<dbReference type="GO" id="GO:0016459">
    <property type="term" value="C:myosin complex"/>
    <property type="evidence" value="ECO:0007669"/>
    <property type="project" value="UniProtKB-KW"/>
</dbReference>
<feature type="domain" description="Myosin N-terminal SH3-like" evidence="14">
    <location>
        <begin position="138"/>
        <end position="187"/>
    </location>
</feature>
<keyword evidence="8 10" id="KW-0009">Actin-binding</keyword>
<dbReference type="Pfam" id="PF00612">
    <property type="entry name" value="IQ"/>
    <property type="match status" value="2"/>
</dbReference>
<keyword evidence="1" id="KW-0677">Repeat</keyword>
<sequence>MMLSASPSSIARSSLEEMLESLRQRDESEKPKDLPPALPARPMSRGRLPPARRSLPKSFKVEGDGEKLGHRRKGSFGNKKLMLDVESPYVFVSEENCISEHPSPGPVSSIPVDDSSVASVTSPSPELEQNDNVSYFIKEKLHVWCRQPKGKWELGRIQSTSGEQASVSLSNGVILKVARIDLLPANPDILEGVDDLIQLSYLNEPSVLHNLKFRYSQDMIYSKAGPILIALNPFKDVQIYGNEYVSAYRKKSLDSPHVYAMVNAAYNEMVGDDVNQSIIISGESGAGKTETAKIAMQYLAALGGGSCGIENEVLQTNVILEAFGNAKTSRNDNSSRFGKLIEIHFSATGKMCGAKIQTFLLEKSRVVQLADGERSYHIFYQLCAGSSPDIKARLNLRAAGEYKYLNQSDCITLDGVDEAKKFHRLKKALDVVQMCKEDQERAFEMLAAILWLGNISFQDNDNENRTEVVNDEAVSNAASLMGCSSQELITVLSTHKIKAGKDTITKTLTLRQAIDARDALAKFIYANLFDWLVEQVNKSLEVGKRRTGRSISILDIYGFESFQKNSFEQLCINYANERLQQHFNRHLFKLEQQDYEIDGVDWTKVDFEDNQECLDLFEKKPIGLLSLLDEESNFPRATDLTLANKLRQHLQANPRFKGEWGKGFSVCHYAGEVVYDTNGFLEKNRDPMPSDSIQLLSSCSCELLQSFSKTLNQSQKQSNSQHVGALDSQKQSVGTKFKGQLFKLMHQLESTTPHFIRCIKPNAKQLPGIYDEDLVIQQLKCCGVLEVVRISRAGYPTRMTHQEFAERYCFLLHEAYTSQDPLSVSVAVLQQFNIPPEMYQVGFTKLYLRTGQVGALEDKRKHVLQGILEVQKCARGHQARIHYNKLKNGVTTLQSFVRGEIARRKYGVMVKSITISSENIEEIQAIITLQSVIRGWLVRKHDSRFNKFRKYLENGKSRRRSRSRSKIPEDKDALKDRVQNLPSALAELQKRVAKAEATIEQKEEENTELREQLKQFEKRWIEYEKKMKTMEEMWQRQMSSLQMSLAAARTSLASENVNGQPSRHDVASPLPFCYDSEDATSMDSRTPRTPGCSTPLKYSTSLSDAKATLRDGHGTLSSLMTEFEQRRQTFDDDARALVEVKSIGHSSHSSSIDELRKLKHVFEGWKKDYKTRLRETKAKIKLGNSEMEKNRRKWWGKLSYRAL</sequence>
<organism evidence="15 16">
    <name type="scientific">Pisum sativum</name>
    <name type="common">Garden pea</name>
    <name type="synonym">Lathyrus oleraceus</name>
    <dbReference type="NCBI Taxonomy" id="3888"/>
    <lineage>
        <taxon>Eukaryota</taxon>
        <taxon>Viridiplantae</taxon>
        <taxon>Streptophyta</taxon>
        <taxon>Embryophyta</taxon>
        <taxon>Tracheophyta</taxon>
        <taxon>Spermatophyta</taxon>
        <taxon>Magnoliopsida</taxon>
        <taxon>eudicotyledons</taxon>
        <taxon>Gunneridae</taxon>
        <taxon>Pentapetalae</taxon>
        <taxon>rosids</taxon>
        <taxon>fabids</taxon>
        <taxon>Fabales</taxon>
        <taxon>Fabaceae</taxon>
        <taxon>Papilionoideae</taxon>
        <taxon>50 kb inversion clade</taxon>
        <taxon>NPAAA clade</taxon>
        <taxon>Hologalegina</taxon>
        <taxon>IRL clade</taxon>
        <taxon>Fabeae</taxon>
        <taxon>Lathyrus</taxon>
    </lineage>
</organism>
<evidence type="ECO:0000256" key="10">
    <source>
        <dbReference type="PROSITE-ProRule" id="PRU00782"/>
    </source>
</evidence>
<dbReference type="Gene3D" id="1.20.58.530">
    <property type="match status" value="1"/>
</dbReference>
<dbReference type="GO" id="GO:0005737">
    <property type="term" value="C:cytoplasm"/>
    <property type="evidence" value="ECO:0007669"/>
    <property type="project" value="TreeGrafter"/>
</dbReference>
<feature type="domain" description="Myosin motor" evidence="13">
    <location>
        <begin position="191"/>
        <end position="861"/>
    </location>
</feature>
<evidence type="ECO:0000256" key="6">
    <source>
        <dbReference type="ARBA" id="ARBA00023123"/>
    </source>
</evidence>
<name>A0A9D4X0R6_PEA</name>
<evidence type="ECO:0000256" key="7">
    <source>
        <dbReference type="ARBA" id="ARBA00023175"/>
    </source>
</evidence>
<dbReference type="SUPFAM" id="SSF52540">
    <property type="entry name" value="P-loop containing nucleoside triphosphate hydrolases"/>
    <property type="match status" value="1"/>
</dbReference>